<feature type="domain" description="DUF1330" evidence="1">
    <location>
        <begin position="53"/>
        <end position="126"/>
    </location>
</feature>
<dbReference type="Pfam" id="PF07045">
    <property type="entry name" value="DUF1330"/>
    <property type="match status" value="1"/>
</dbReference>
<dbReference type="InterPro" id="IPR010753">
    <property type="entry name" value="DUF1330"/>
</dbReference>
<sequence length="143" mass="16072">MSVYIDPSRANFEAFKGLPRDEPIHMLNLLLYRALAEYPAGHENAGKGWSGRRAYEEYGHTSGPIFRRVGGQIMWRGAFQCMVTGPEDRQWHDGFVAQYPNSAAFFEMIKDPDYQLAVVNRTAALVDSRLIRFKPGEVGGGFG</sequence>
<reference evidence="2 3" key="1">
    <citation type="submission" date="2024-01" db="EMBL/GenBank/DDBJ databases">
        <title>The genome sequence of Erythrobacteraceae sp. strain 1XM1-14.</title>
        <authorList>
            <person name="Liu Y."/>
        </authorList>
    </citation>
    <scope>NUCLEOTIDE SEQUENCE [LARGE SCALE GENOMIC DNA]</scope>
    <source>
        <strain evidence="2 3">1XM1-14</strain>
    </source>
</reference>
<name>A0ABU7GBP2_9SPHN</name>
<dbReference type="PANTHER" id="PTHR40257">
    <property type="match status" value="1"/>
</dbReference>
<dbReference type="InterPro" id="IPR011008">
    <property type="entry name" value="Dimeric_a/b-barrel"/>
</dbReference>
<proteinExistence type="predicted"/>
<keyword evidence="3" id="KW-1185">Reference proteome</keyword>
<dbReference type="PANTHER" id="PTHR40257:SF1">
    <property type="entry name" value="DUF1330 DOMAIN-CONTAINING PROTEIN"/>
    <property type="match status" value="1"/>
</dbReference>
<evidence type="ECO:0000313" key="3">
    <source>
        <dbReference type="Proteomes" id="UP001343492"/>
    </source>
</evidence>
<dbReference type="SUPFAM" id="SSF54909">
    <property type="entry name" value="Dimeric alpha+beta barrel"/>
    <property type="match status" value="1"/>
</dbReference>
<dbReference type="EMBL" id="JAZDQV010000001">
    <property type="protein sequence ID" value="MEE1876293.1"/>
    <property type="molecule type" value="Genomic_DNA"/>
</dbReference>
<organism evidence="2 3">
    <name type="scientific">Altererythrobacter litoralis</name>
    <dbReference type="NCBI Taxonomy" id="3113904"/>
    <lineage>
        <taxon>Bacteria</taxon>
        <taxon>Pseudomonadati</taxon>
        <taxon>Pseudomonadota</taxon>
        <taxon>Alphaproteobacteria</taxon>
        <taxon>Sphingomonadales</taxon>
        <taxon>Erythrobacteraceae</taxon>
        <taxon>Altererythrobacter</taxon>
    </lineage>
</organism>
<protein>
    <submittedName>
        <fullName evidence="2">DUF1330 domain-containing protein</fullName>
    </submittedName>
</protein>
<comment type="caution">
    <text evidence="2">The sequence shown here is derived from an EMBL/GenBank/DDBJ whole genome shotgun (WGS) entry which is preliminary data.</text>
</comment>
<evidence type="ECO:0000313" key="2">
    <source>
        <dbReference type="EMBL" id="MEE1876293.1"/>
    </source>
</evidence>
<dbReference type="Gene3D" id="3.30.70.100">
    <property type="match status" value="1"/>
</dbReference>
<dbReference type="RefSeq" id="WP_354143402.1">
    <property type="nucleotide sequence ID" value="NZ_JAZDQV010000001.1"/>
</dbReference>
<evidence type="ECO:0000259" key="1">
    <source>
        <dbReference type="Pfam" id="PF07045"/>
    </source>
</evidence>
<dbReference type="Proteomes" id="UP001343492">
    <property type="component" value="Unassembled WGS sequence"/>
</dbReference>
<accession>A0ABU7GBP2</accession>
<gene>
    <name evidence="2" type="ORF">VRS74_01165</name>
</gene>